<dbReference type="Proteomes" id="UP001500037">
    <property type="component" value="Unassembled WGS sequence"/>
</dbReference>
<dbReference type="SUPFAM" id="SSF56112">
    <property type="entry name" value="Protein kinase-like (PK-like)"/>
    <property type="match status" value="1"/>
</dbReference>
<gene>
    <name evidence="2" type="ORF">GCM10009665_43440</name>
</gene>
<comment type="caution">
    <text evidence="2">The sequence shown here is derived from an EMBL/GenBank/DDBJ whole genome shotgun (WGS) entry which is preliminary data.</text>
</comment>
<feature type="domain" description="Aminoglycoside phosphotransferase" evidence="1">
    <location>
        <begin position="156"/>
        <end position="318"/>
    </location>
</feature>
<evidence type="ECO:0000259" key="1">
    <source>
        <dbReference type="Pfam" id="PF01636"/>
    </source>
</evidence>
<sequence>MLVTHREEQQRLLGPFPVPGPHWPEVGSVNTCLAAVLGVPTLVLRLLDVRGGGHARGGHVTYHAEALSRPLSGPVGMPVTRDQLAQLLPHPRRAGYATVAGLSSALAWAEAELRALGRPVTGPVEQVKTWNLAGLCRLPTAAGSAWLKTGRAFSVDEAAAIALLRGADPSLAPEVLAADPARRLLLLEHVAGEDCWDPSVEAVAQAVPGLARAQAALAARFADSTPPGLPDRSPRALVELTGHLLAGPAGAELTGDERTRAGRLVERLPALVERLARCGLPNTLLHGDFHPGNWRSDGRHTVLVDFADSCFGHPALDGLRPRAFTSPERWRQAADAWTRSWRELVPGCDPVGALRLAEPLAHLADAVRYQEFLDGIEPSEQRYHAGDPAAGLRAALTAFEALPA</sequence>
<dbReference type="InterPro" id="IPR011009">
    <property type="entry name" value="Kinase-like_dom_sf"/>
</dbReference>
<evidence type="ECO:0000313" key="3">
    <source>
        <dbReference type="Proteomes" id="UP001500037"/>
    </source>
</evidence>
<dbReference type="InterPro" id="IPR002575">
    <property type="entry name" value="Aminoglycoside_PTrfase"/>
</dbReference>
<dbReference type="Pfam" id="PF01636">
    <property type="entry name" value="APH"/>
    <property type="match status" value="1"/>
</dbReference>
<name>A0ABN1WEI3_9ACTN</name>
<reference evidence="2 3" key="1">
    <citation type="journal article" date="2019" name="Int. J. Syst. Evol. Microbiol.">
        <title>The Global Catalogue of Microorganisms (GCM) 10K type strain sequencing project: providing services to taxonomists for standard genome sequencing and annotation.</title>
        <authorList>
            <consortium name="The Broad Institute Genomics Platform"/>
            <consortium name="The Broad Institute Genome Sequencing Center for Infectious Disease"/>
            <person name="Wu L."/>
            <person name="Ma J."/>
        </authorList>
    </citation>
    <scope>NUCLEOTIDE SEQUENCE [LARGE SCALE GENOMIC DNA]</scope>
    <source>
        <strain evidence="2 3">JCM 13004</strain>
    </source>
</reference>
<accession>A0ABN1WEI3</accession>
<dbReference type="Gene3D" id="3.90.1200.10">
    <property type="match status" value="1"/>
</dbReference>
<proteinExistence type="predicted"/>
<keyword evidence="3" id="KW-1185">Reference proteome</keyword>
<organism evidence="2 3">
    <name type="scientific">Kitasatospora nipponensis</name>
    <dbReference type="NCBI Taxonomy" id="258049"/>
    <lineage>
        <taxon>Bacteria</taxon>
        <taxon>Bacillati</taxon>
        <taxon>Actinomycetota</taxon>
        <taxon>Actinomycetes</taxon>
        <taxon>Kitasatosporales</taxon>
        <taxon>Streptomycetaceae</taxon>
        <taxon>Kitasatospora</taxon>
    </lineage>
</organism>
<protein>
    <recommendedName>
        <fullName evidence="1">Aminoglycoside phosphotransferase domain-containing protein</fullName>
    </recommendedName>
</protein>
<dbReference type="EMBL" id="BAAALF010000081">
    <property type="protein sequence ID" value="GAA1247837.1"/>
    <property type="molecule type" value="Genomic_DNA"/>
</dbReference>
<evidence type="ECO:0000313" key="2">
    <source>
        <dbReference type="EMBL" id="GAA1247837.1"/>
    </source>
</evidence>